<dbReference type="AlphaFoldDB" id="A0A7X9ZRF0"/>
<dbReference type="Proteomes" id="UP000519023">
    <property type="component" value="Unassembled WGS sequence"/>
</dbReference>
<dbReference type="Pfam" id="PF23148">
    <property type="entry name" value="Gp77"/>
    <property type="match status" value="1"/>
</dbReference>
<reference evidence="1 2" key="1">
    <citation type="submission" date="2020-04" db="EMBL/GenBank/DDBJ databases">
        <title>Sphingobium sp. AR-3-1 isolated from Arctic soil.</title>
        <authorList>
            <person name="Dahal R.H."/>
            <person name="Chaudhary D.K."/>
        </authorList>
    </citation>
    <scope>NUCLEOTIDE SEQUENCE [LARGE SCALE GENOMIC DNA]</scope>
    <source>
        <strain evidence="1 2">AR-3-1</strain>
    </source>
</reference>
<protein>
    <submittedName>
        <fullName evidence="1">Uncharacterized protein</fullName>
    </submittedName>
</protein>
<accession>A0A7X9ZRF0</accession>
<name>A0A7X9ZRF0_9SPHN</name>
<dbReference type="EMBL" id="JABBFV010000004">
    <property type="protein sequence ID" value="NML09925.1"/>
    <property type="molecule type" value="Genomic_DNA"/>
</dbReference>
<proteinExistence type="predicted"/>
<evidence type="ECO:0000313" key="2">
    <source>
        <dbReference type="Proteomes" id="UP000519023"/>
    </source>
</evidence>
<organism evidence="1 2">
    <name type="scientific">Sphingobium psychrophilum</name>
    <dbReference type="NCBI Taxonomy" id="2728834"/>
    <lineage>
        <taxon>Bacteria</taxon>
        <taxon>Pseudomonadati</taxon>
        <taxon>Pseudomonadota</taxon>
        <taxon>Alphaproteobacteria</taxon>
        <taxon>Sphingomonadales</taxon>
        <taxon>Sphingomonadaceae</taxon>
        <taxon>Sphingobium</taxon>
    </lineage>
</organism>
<evidence type="ECO:0000313" key="1">
    <source>
        <dbReference type="EMBL" id="NML09925.1"/>
    </source>
</evidence>
<dbReference type="RefSeq" id="WP_169571874.1">
    <property type="nucleotide sequence ID" value="NZ_JABBFV010000004.1"/>
</dbReference>
<gene>
    <name evidence="1" type="ORF">HHL08_07135</name>
</gene>
<dbReference type="InterPro" id="IPR056928">
    <property type="entry name" value="Gp77-like"/>
</dbReference>
<comment type="caution">
    <text evidence="1">The sequence shown here is derived from an EMBL/GenBank/DDBJ whole genome shotgun (WGS) entry which is preliminary data.</text>
</comment>
<keyword evidence="2" id="KW-1185">Reference proteome</keyword>
<sequence>MNLYVKDPQARVDHAIDWSAYLAGQSLVASLWTVSPVETGGLVAEAEAFQAQRSSVRLNGGVVGHVYRLTNRVTLSDGQVDERSVTMRVEER</sequence>